<dbReference type="HOGENOM" id="CLU_001265_0_0_1"/>
<feature type="transmembrane region" description="Helical" evidence="7">
    <location>
        <begin position="183"/>
        <end position="206"/>
    </location>
</feature>
<dbReference type="OrthoDB" id="2985014at2759"/>
<accession>S3C9X5</accession>
<dbReference type="GO" id="GO:0022857">
    <property type="term" value="F:transmembrane transporter activity"/>
    <property type="evidence" value="ECO:0007669"/>
    <property type="project" value="InterPro"/>
</dbReference>
<name>S3C9X5_OPHP1</name>
<gene>
    <name evidence="9" type="ORF">F503_04293</name>
</gene>
<feature type="domain" description="Major facilitator superfamily (MFS) profile" evidence="8">
    <location>
        <begin position="51"/>
        <end position="473"/>
    </location>
</feature>
<evidence type="ECO:0000256" key="7">
    <source>
        <dbReference type="SAM" id="Phobius"/>
    </source>
</evidence>
<keyword evidence="10" id="KW-1185">Reference proteome</keyword>
<evidence type="ECO:0000256" key="1">
    <source>
        <dbReference type="ARBA" id="ARBA00004141"/>
    </source>
</evidence>
<feature type="transmembrane region" description="Helical" evidence="7">
    <location>
        <begin position="326"/>
        <end position="344"/>
    </location>
</feature>
<evidence type="ECO:0000256" key="3">
    <source>
        <dbReference type="ARBA" id="ARBA00022692"/>
    </source>
</evidence>
<evidence type="ECO:0000313" key="9">
    <source>
        <dbReference type="EMBL" id="EPE08706.1"/>
    </source>
</evidence>
<dbReference type="InterPro" id="IPR011701">
    <property type="entry name" value="MFS"/>
</dbReference>
<dbReference type="eggNOG" id="KOG2533">
    <property type="taxonomic scope" value="Eukaryota"/>
</dbReference>
<evidence type="ECO:0000256" key="6">
    <source>
        <dbReference type="SAM" id="MobiDB-lite"/>
    </source>
</evidence>
<dbReference type="AlphaFoldDB" id="S3C9X5"/>
<feature type="transmembrane region" description="Helical" evidence="7">
    <location>
        <begin position="99"/>
        <end position="116"/>
    </location>
</feature>
<dbReference type="PANTHER" id="PTHR43791">
    <property type="entry name" value="PERMEASE-RELATED"/>
    <property type="match status" value="1"/>
</dbReference>
<keyword evidence="4 7" id="KW-1133">Transmembrane helix</keyword>
<feature type="transmembrane region" description="Helical" evidence="7">
    <location>
        <begin position="380"/>
        <end position="402"/>
    </location>
</feature>
<evidence type="ECO:0000256" key="2">
    <source>
        <dbReference type="ARBA" id="ARBA00022448"/>
    </source>
</evidence>
<feature type="transmembrane region" description="Helical" evidence="7">
    <location>
        <begin position="289"/>
        <end position="314"/>
    </location>
</feature>
<reference evidence="9 10" key="1">
    <citation type="journal article" date="2013" name="BMC Genomics">
        <title>The genome and transcriptome of the pine saprophyte Ophiostoma piceae, and a comparison with the bark beetle-associated pine pathogen Grosmannia clavigera.</title>
        <authorList>
            <person name="Haridas S."/>
            <person name="Wang Y."/>
            <person name="Lim L."/>
            <person name="Massoumi Alamouti S."/>
            <person name="Jackman S."/>
            <person name="Docking R."/>
            <person name="Robertson G."/>
            <person name="Birol I."/>
            <person name="Bohlmann J."/>
            <person name="Breuil C."/>
        </authorList>
    </citation>
    <scope>NUCLEOTIDE SEQUENCE [LARGE SCALE GENOMIC DNA]</scope>
    <source>
        <strain evidence="9 10">UAMH 11346</strain>
    </source>
</reference>
<dbReference type="InterPro" id="IPR020846">
    <property type="entry name" value="MFS_dom"/>
</dbReference>
<dbReference type="Proteomes" id="UP000016923">
    <property type="component" value="Unassembled WGS sequence"/>
</dbReference>
<keyword evidence="5 7" id="KW-0472">Membrane</keyword>
<dbReference type="Gene3D" id="1.20.1250.20">
    <property type="entry name" value="MFS general substrate transporter like domains"/>
    <property type="match status" value="2"/>
</dbReference>
<evidence type="ECO:0000256" key="4">
    <source>
        <dbReference type="ARBA" id="ARBA00022989"/>
    </source>
</evidence>
<keyword evidence="3 7" id="KW-0812">Transmembrane</keyword>
<dbReference type="EMBL" id="KE148148">
    <property type="protein sequence ID" value="EPE08706.1"/>
    <property type="molecule type" value="Genomic_DNA"/>
</dbReference>
<feature type="region of interest" description="Disordered" evidence="6">
    <location>
        <begin position="1"/>
        <end position="22"/>
    </location>
</feature>
<feature type="transmembrane region" description="Helical" evidence="7">
    <location>
        <begin position="218"/>
        <end position="238"/>
    </location>
</feature>
<feature type="transmembrane region" description="Helical" evidence="7">
    <location>
        <begin position="150"/>
        <end position="171"/>
    </location>
</feature>
<dbReference type="InterPro" id="IPR036259">
    <property type="entry name" value="MFS_trans_sf"/>
</dbReference>
<feature type="transmembrane region" description="Helical" evidence="7">
    <location>
        <begin position="128"/>
        <end position="144"/>
    </location>
</feature>
<keyword evidence="2" id="KW-0813">Transport</keyword>
<dbReference type="Pfam" id="PF07690">
    <property type="entry name" value="MFS_1"/>
    <property type="match status" value="1"/>
</dbReference>
<organism evidence="9 10">
    <name type="scientific">Ophiostoma piceae (strain UAMH 11346)</name>
    <name type="common">Sap stain fungus</name>
    <dbReference type="NCBI Taxonomy" id="1262450"/>
    <lineage>
        <taxon>Eukaryota</taxon>
        <taxon>Fungi</taxon>
        <taxon>Dikarya</taxon>
        <taxon>Ascomycota</taxon>
        <taxon>Pezizomycotina</taxon>
        <taxon>Sordariomycetes</taxon>
        <taxon>Sordariomycetidae</taxon>
        <taxon>Ophiostomatales</taxon>
        <taxon>Ophiostomataceae</taxon>
        <taxon>Ophiostoma</taxon>
    </lineage>
</organism>
<evidence type="ECO:0000256" key="5">
    <source>
        <dbReference type="ARBA" id="ARBA00023136"/>
    </source>
</evidence>
<dbReference type="PANTHER" id="PTHR43791:SF91">
    <property type="entry name" value="MAJOR FACILITATOR SUPERFAMILY (MFS) PROFILE DOMAIN-CONTAINING PROTEIN-RELATED"/>
    <property type="match status" value="1"/>
</dbReference>
<dbReference type="PROSITE" id="PS50850">
    <property type="entry name" value="MFS"/>
    <property type="match status" value="1"/>
</dbReference>
<proteinExistence type="predicted"/>
<evidence type="ECO:0000313" key="10">
    <source>
        <dbReference type="Proteomes" id="UP000016923"/>
    </source>
</evidence>
<dbReference type="OMA" id="RNSPHNT"/>
<protein>
    <submittedName>
        <fullName evidence="9">Pantothenate transporter</fullName>
    </submittedName>
</protein>
<comment type="subcellular location">
    <subcellularLocation>
        <location evidence="1">Membrane</location>
        <topology evidence="1">Multi-pass membrane protein</topology>
    </subcellularLocation>
</comment>
<dbReference type="SUPFAM" id="SSF103473">
    <property type="entry name" value="MFS general substrate transporter"/>
    <property type="match status" value="1"/>
</dbReference>
<sequence>MAGSEHSKGAAAVVDTPSDGASSQGIDRAAFLASFTADEQTKVMRKIDYRLLVLAGLIYMVKQIDVNNASSVKVLSPGKPTNILVQLGMTSDEYNWVQSVYYIAYIVFELPSNLLLKRMGPRHFHTRIMFIWGAVLACHAAVTSKSGLLAARFFLGLAEAGLFPAMLTQFASWYRSDEMGKPVMWLFGIFSLANVIGSLLIYGMAFLDGKQGLSSWQWIFLLEGVATVAFSGVIYLLFPEYPKSKRTAEWLTPREQDFIEQRLADNAPLTADAKFSGKESRNILKDPRLWAFMITQVLMNTGNFGLTWFLPTIISNLGFAKSPRNILLLIPPAATTIIGMVIAFQVLKRAWVPRPVVALSVCLVEVGVFAIFIGTRARGAIYTACILGSTLSSVFAIPFWSWRSSSLKGSTGTAFAYGLQSGIGQLGGVIGPQIFRSQYVSNGYKVPYSVCTACIAGGFFGCLLCWYLTYRLENDVLRVQHEQIKAKLQNKLYTGDDVDYKNDRWINGDARL</sequence>
<feature type="transmembrane region" description="Helical" evidence="7">
    <location>
        <begin position="356"/>
        <end position="374"/>
    </location>
</feature>
<dbReference type="VEuPathDB" id="FungiDB:F503_04293"/>
<evidence type="ECO:0000259" key="8">
    <source>
        <dbReference type="PROSITE" id="PS50850"/>
    </source>
</evidence>
<dbReference type="GO" id="GO:0016020">
    <property type="term" value="C:membrane"/>
    <property type="evidence" value="ECO:0007669"/>
    <property type="project" value="UniProtKB-SubCell"/>
</dbReference>
<feature type="transmembrane region" description="Helical" evidence="7">
    <location>
        <begin position="447"/>
        <end position="468"/>
    </location>
</feature>
<feature type="transmembrane region" description="Helical" evidence="7">
    <location>
        <begin position="414"/>
        <end position="435"/>
    </location>
</feature>